<dbReference type="RefSeq" id="WP_206362649.1">
    <property type="nucleotide sequence ID" value="NZ_JAFHKU010000061.1"/>
</dbReference>
<accession>A0AA41DDM9</accession>
<evidence type="ECO:0000313" key="2">
    <source>
        <dbReference type="EMBL" id="MBN3556752.1"/>
    </source>
</evidence>
<dbReference type="AlphaFoldDB" id="A0AA41DDM9"/>
<dbReference type="EMBL" id="JACHNX010000033">
    <property type="protein sequence ID" value="MBB4611542.1"/>
    <property type="molecule type" value="Genomic_DNA"/>
</dbReference>
<evidence type="ECO:0000313" key="4">
    <source>
        <dbReference type="Proteomes" id="UP000704529"/>
    </source>
</evidence>
<reference evidence="1 3" key="1">
    <citation type="submission" date="2020-08" db="EMBL/GenBank/DDBJ databases">
        <title>Genomic Encyclopedia of Type Strains, Phase IV (KMG-IV): sequencing the most valuable type-strain genomes for metagenomic binning, comparative biology and taxonomic classification.</title>
        <authorList>
            <person name="Goeker M."/>
        </authorList>
    </citation>
    <scope>NUCLEOTIDE SEQUENCE [LARGE SCALE GENOMIC DNA]</scope>
    <source>
        <strain evidence="1 3">DSM 14562</strain>
    </source>
</reference>
<evidence type="ECO:0000313" key="1">
    <source>
        <dbReference type="EMBL" id="MBB4611542.1"/>
    </source>
</evidence>
<protein>
    <submittedName>
        <fullName evidence="2">Uncharacterized protein</fullName>
    </submittedName>
</protein>
<reference evidence="2" key="2">
    <citation type="submission" date="2021-01" db="EMBL/GenBank/DDBJ databases">
        <title>Genome Sequencing of Type Strains.</title>
        <authorList>
            <person name="Lemaire J.F."/>
            <person name="Inderbitzin P."/>
            <person name="Collins S.B."/>
            <person name="Wespe N."/>
            <person name="Knight-Connoni V."/>
        </authorList>
    </citation>
    <scope>NUCLEOTIDE SEQUENCE</scope>
    <source>
        <strain evidence="2">DSM 14562</strain>
    </source>
</reference>
<dbReference type="Proteomes" id="UP000704529">
    <property type="component" value="Unassembled WGS sequence"/>
</dbReference>
<gene>
    <name evidence="1" type="ORF">GGQ89_003791</name>
    <name evidence="2" type="ORF">JYA60_00630</name>
</gene>
<comment type="caution">
    <text evidence="2">The sequence shown here is derived from an EMBL/GenBank/DDBJ whole genome shotgun (WGS) entry which is preliminary data.</text>
</comment>
<keyword evidence="3" id="KW-1185">Reference proteome</keyword>
<proteinExistence type="predicted"/>
<evidence type="ECO:0000313" key="3">
    <source>
        <dbReference type="Proteomes" id="UP000584663"/>
    </source>
</evidence>
<organism evidence="2 4">
    <name type="scientific">Sphingomonas yabuuchiae</name>
    <dbReference type="NCBI Taxonomy" id="172044"/>
    <lineage>
        <taxon>Bacteria</taxon>
        <taxon>Pseudomonadati</taxon>
        <taxon>Pseudomonadota</taxon>
        <taxon>Alphaproteobacteria</taxon>
        <taxon>Sphingomonadales</taxon>
        <taxon>Sphingomonadaceae</taxon>
        <taxon>Sphingomonas</taxon>
    </lineage>
</organism>
<name>A0AA41DDM9_9SPHN</name>
<dbReference type="Proteomes" id="UP000584663">
    <property type="component" value="Unassembled WGS sequence"/>
</dbReference>
<dbReference type="EMBL" id="JAFHKU010000061">
    <property type="protein sequence ID" value="MBN3556752.1"/>
    <property type="molecule type" value="Genomic_DNA"/>
</dbReference>
<sequence length="191" mass="20969">MRGFLPLLAGSLVMMNVPQHASATSTQVPRSDQDRFRQTFYAEYSRQMEQGGYYDAIKARRGTPLPLRIFDCRGRLCLVAMTIAPKFDDALFLVTVNEDNRVSRMTPVTPYGAAIDKAAFIGSPPRTGIVITSRTHMGTPARQLFELCGDTVGRQVAMITGAGKAEAVEGDAAALTRATRELRTLRRPIGF</sequence>